<evidence type="ECO:0000256" key="1">
    <source>
        <dbReference type="SAM" id="MobiDB-lite"/>
    </source>
</evidence>
<proteinExistence type="predicted"/>
<accession>A0A9W6TIB4</accession>
<reference evidence="2" key="1">
    <citation type="submission" date="2023-04" db="EMBL/GenBank/DDBJ databases">
        <title>Phytophthora lilii NBRC 32176.</title>
        <authorList>
            <person name="Ichikawa N."/>
            <person name="Sato H."/>
            <person name="Tonouchi N."/>
        </authorList>
    </citation>
    <scope>NUCLEOTIDE SEQUENCE</scope>
    <source>
        <strain evidence="2">NBRC 32176</strain>
    </source>
</reference>
<dbReference type="EMBL" id="BSXW01000164">
    <property type="protein sequence ID" value="GMF13634.1"/>
    <property type="molecule type" value="Genomic_DNA"/>
</dbReference>
<feature type="region of interest" description="Disordered" evidence="1">
    <location>
        <begin position="55"/>
        <end position="109"/>
    </location>
</feature>
<dbReference type="Proteomes" id="UP001165083">
    <property type="component" value="Unassembled WGS sequence"/>
</dbReference>
<name>A0A9W6TIB4_9STRA</name>
<keyword evidence="3" id="KW-1185">Reference proteome</keyword>
<sequence>MFDEFCRGQDALLREFVQCGSELITVVPVDIQALSLAPLPPPPLMVPGPVEMHATEETTRSEVAPPPTLSTQRKRPGESEQRYVNGEEEVDDDTIGDRTRKRARAVSDNADDEAEAEAAAISVERAIHTTLLLSDDHVRASIMENFKRVEEKEPWKQAFNPDNLSMPFSRAKHPELAAALKEFWEKHSQAVWERKFWAPLSRSRTHSLHTHRRGRQSKAQNAFERNVLLAVYKKFGAGFFVQLDKRDTPESGWYYLDQVVDLFTLGRRCGLPACLQYIELEASKRFPVAPGLGRGFYSRVNGKSCSMWSSAYALQPVVKEIVALKAKENGAP</sequence>
<dbReference type="AlphaFoldDB" id="A0A9W6TIB4"/>
<gene>
    <name evidence="2" type="ORF">Plil01_000408900</name>
</gene>
<comment type="caution">
    <text evidence="2">The sequence shown here is derived from an EMBL/GenBank/DDBJ whole genome shotgun (WGS) entry which is preliminary data.</text>
</comment>
<organism evidence="2 3">
    <name type="scientific">Phytophthora lilii</name>
    <dbReference type="NCBI Taxonomy" id="2077276"/>
    <lineage>
        <taxon>Eukaryota</taxon>
        <taxon>Sar</taxon>
        <taxon>Stramenopiles</taxon>
        <taxon>Oomycota</taxon>
        <taxon>Peronosporomycetes</taxon>
        <taxon>Peronosporales</taxon>
        <taxon>Peronosporaceae</taxon>
        <taxon>Phytophthora</taxon>
    </lineage>
</organism>
<evidence type="ECO:0000313" key="2">
    <source>
        <dbReference type="EMBL" id="GMF13634.1"/>
    </source>
</evidence>
<evidence type="ECO:0000313" key="3">
    <source>
        <dbReference type="Proteomes" id="UP001165083"/>
    </source>
</evidence>
<dbReference type="OrthoDB" id="123164at2759"/>
<protein>
    <submittedName>
        <fullName evidence="2">Unnamed protein product</fullName>
    </submittedName>
</protein>